<accession>A0ABY0P614</accession>
<dbReference type="InterPro" id="IPR050572">
    <property type="entry name" value="Fe-S_Ferredoxin"/>
</dbReference>
<feature type="domain" description="4Fe-4S ferredoxin-type" evidence="7">
    <location>
        <begin position="31"/>
        <end position="60"/>
    </location>
</feature>
<name>A0ABY0P614_9HYPH</name>
<dbReference type="RefSeq" id="WP_091861418.1">
    <property type="nucleotide sequence ID" value="NZ_FNBZ01000008.1"/>
</dbReference>
<feature type="binding site" evidence="6">
    <location>
        <position position="50"/>
    </location>
    <ligand>
        <name>[4Fe-4S] cluster</name>
        <dbReference type="ChEBI" id="CHEBI:49883"/>
        <label>1</label>
    </ligand>
</feature>
<dbReference type="CDD" id="cd10564">
    <property type="entry name" value="NapF_like"/>
    <property type="match status" value="1"/>
</dbReference>
<dbReference type="InterPro" id="IPR017900">
    <property type="entry name" value="4Fe4S_Fe_S_CS"/>
</dbReference>
<feature type="binding site" evidence="6">
    <location>
        <position position="72"/>
    </location>
    <ligand>
        <name>[4Fe-4S] cluster</name>
        <dbReference type="ChEBI" id="CHEBI:49883"/>
        <label>2</label>
    </ligand>
</feature>
<keyword evidence="3 6" id="KW-0677">Repeat</keyword>
<feature type="binding site" evidence="6">
    <location>
        <position position="40"/>
    </location>
    <ligand>
        <name>[4Fe-4S] cluster</name>
        <dbReference type="ChEBI" id="CHEBI:49883"/>
        <label>1</label>
    </ligand>
</feature>
<keyword evidence="9" id="KW-1185">Reference proteome</keyword>
<evidence type="ECO:0000256" key="1">
    <source>
        <dbReference type="ARBA" id="ARBA00022485"/>
    </source>
</evidence>
<dbReference type="Proteomes" id="UP000199468">
    <property type="component" value="Unassembled WGS sequence"/>
</dbReference>
<comment type="subcellular location">
    <subcellularLocation>
        <location evidence="6">Cytoplasm</location>
    </subcellularLocation>
</comment>
<feature type="binding site" evidence="6">
    <location>
        <position position="78"/>
    </location>
    <ligand>
        <name>[4Fe-4S] cluster</name>
        <dbReference type="ChEBI" id="CHEBI:49883"/>
        <label>2</label>
    </ligand>
</feature>
<evidence type="ECO:0000256" key="6">
    <source>
        <dbReference type="HAMAP-Rule" id="MF_02201"/>
    </source>
</evidence>
<dbReference type="PANTHER" id="PTHR43687:SF1">
    <property type="entry name" value="FERREDOXIN III"/>
    <property type="match status" value="1"/>
</dbReference>
<dbReference type="Pfam" id="PF12838">
    <property type="entry name" value="Fer4_7"/>
    <property type="match status" value="1"/>
</dbReference>
<comment type="cofactor">
    <cofactor evidence="6">
        <name>[4Fe-4S] cluster</name>
        <dbReference type="ChEBI" id="CHEBI:49883"/>
    </cofactor>
</comment>
<evidence type="ECO:0000259" key="7">
    <source>
        <dbReference type="PROSITE" id="PS51379"/>
    </source>
</evidence>
<keyword evidence="1 6" id="KW-0004">4Fe-4S</keyword>
<keyword evidence="4 6" id="KW-0408">Iron</keyword>
<feature type="binding site" evidence="6">
    <location>
        <position position="149"/>
    </location>
    <ligand>
        <name>[4Fe-4S] cluster</name>
        <dbReference type="ChEBI" id="CHEBI:49883"/>
        <label>3</label>
    </ligand>
</feature>
<dbReference type="InterPro" id="IPR017896">
    <property type="entry name" value="4Fe4S_Fe-S-bd"/>
</dbReference>
<evidence type="ECO:0000256" key="2">
    <source>
        <dbReference type="ARBA" id="ARBA00022723"/>
    </source>
</evidence>
<dbReference type="PROSITE" id="PS00198">
    <property type="entry name" value="4FE4S_FER_1"/>
    <property type="match status" value="1"/>
</dbReference>
<organism evidence="8 9">
    <name type="scientific">Bosea robiniae</name>
    <dbReference type="NCBI Taxonomy" id="1036780"/>
    <lineage>
        <taxon>Bacteria</taxon>
        <taxon>Pseudomonadati</taxon>
        <taxon>Pseudomonadota</taxon>
        <taxon>Alphaproteobacteria</taxon>
        <taxon>Hyphomicrobiales</taxon>
        <taxon>Boseaceae</taxon>
        <taxon>Bosea</taxon>
    </lineage>
</organism>
<reference evidence="8 9" key="1">
    <citation type="submission" date="2016-10" db="EMBL/GenBank/DDBJ databases">
        <authorList>
            <person name="Varghese N."/>
            <person name="Submissions S."/>
        </authorList>
    </citation>
    <scope>NUCLEOTIDE SEQUENCE [LARGE SCALE GENOMIC DNA]</scope>
    <source>
        <strain evidence="8 9">DSM 26672</strain>
    </source>
</reference>
<feature type="binding site" evidence="6">
    <location>
        <position position="43"/>
    </location>
    <ligand>
        <name>[4Fe-4S] cluster</name>
        <dbReference type="ChEBI" id="CHEBI:49883"/>
        <label>1</label>
    </ligand>
</feature>
<keyword evidence="6" id="KW-0963">Cytoplasm</keyword>
<dbReference type="InterPro" id="IPR004496">
    <property type="entry name" value="NapF"/>
</dbReference>
<comment type="subunit">
    <text evidence="6">Interacts with the cytoplasmic NapA precursor.</text>
</comment>
<evidence type="ECO:0000256" key="3">
    <source>
        <dbReference type="ARBA" id="ARBA00022737"/>
    </source>
</evidence>
<evidence type="ECO:0000256" key="5">
    <source>
        <dbReference type="ARBA" id="ARBA00023014"/>
    </source>
</evidence>
<dbReference type="Gene3D" id="3.30.70.20">
    <property type="match status" value="2"/>
</dbReference>
<evidence type="ECO:0000313" key="8">
    <source>
        <dbReference type="EMBL" id="SDH44807.1"/>
    </source>
</evidence>
<sequence length="170" mass="17265">MGENAIDLGRRRFLTGRSAQPQPQGVRPPWSRAASVAAACTSCGACVPACPQHIIAQDAGGRPILSFAESECSFCGACAEACPEPVFDRLLPAFEHVAAVGADCFAGRGIVCQSCGDACPESAIRFRPRLGGPALPEIAADRCNGCGACIAACPAQAIAVSAHSAEAAHA</sequence>
<dbReference type="HAMAP" id="MF_02201">
    <property type="entry name" value="NapF"/>
    <property type="match status" value="1"/>
</dbReference>
<feature type="binding site" evidence="6">
    <location>
        <position position="143"/>
    </location>
    <ligand>
        <name>[4Fe-4S] cluster</name>
        <dbReference type="ChEBI" id="CHEBI:49883"/>
        <label>3</label>
    </ligand>
</feature>
<comment type="caution">
    <text evidence="8">The sequence shown here is derived from an EMBL/GenBank/DDBJ whole genome shotgun (WGS) entry which is preliminary data.</text>
</comment>
<dbReference type="PROSITE" id="PS51379">
    <property type="entry name" value="4FE4S_FER_2"/>
    <property type="match status" value="3"/>
</dbReference>
<feature type="domain" description="4Fe-4S ferredoxin-type" evidence="7">
    <location>
        <begin position="134"/>
        <end position="163"/>
    </location>
</feature>
<dbReference type="EMBL" id="FNBZ01000008">
    <property type="protein sequence ID" value="SDH44807.1"/>
    <property type="molecule type" value="Genomic_DNA"/>
</dbReference>
<gene>
    <name evidence="6" type="primary">napF</name>
    <name evidence="8" type="ORF">SAMN05421844_108299</name>
</gene>
<comment type="function">
    <text evidence="6">Could be involved in the maturation of NapA, the catalytic subunit of the periplasmic nitrate reductase, before its export into the periplasm.</text>
</comment>
<feature type="binding site" evidence="6">
    <location>
        <position position="153"/>
    </location>
    <ligand>
        <name>[4Fe-4S] cluster</name>
        <dbReference type="ChEBI" id="CHEBI:49883"/>
        <label>3</label>
    </ligand>
</feature>
<evidence type="ECO:0000256" key="4">
    <source>
        <dbReference type="ARBA" id="ARBA00023004"/>
    </source>
</evidence>
<keyword evidence="2 6" id="KW-0479">Metal-binding</keyword>
<feature type="binding site" evidence="6">
    <location>
        <position position="146"/>
    </location>
    <ligand>
        <name>[4Fe-4S] cluster</name>
        <dbReference type="ChEBI" id="CHEBI:49883"/>
        <label>3</label>
    </ligand>
</feature>
<dbReference type="SUPFAM" id="SSF54862">
    <property type="entry name" value="4Fe-4S ferredoxins"/>
    <property type="match status" value="1"/>
</dbReference>
<feature type="binding site" evidence="6">
    <location>
        <position position="46"/>
    </location>
    <ligand>
        <name>[4Fe-4S] cluster</name>
        <dbReference type="ChEBI" id="CHEBI:49883"/>
        <label>1</label>
    </ligand>
</feature>
<comment type="similarity">
    <text evidence="6">Belongs to the NapF family.</text>
</comment>
<protein>
    <recommendedName>
        <fullName evidence="6">Ferredoxin-type protein NapF</fullName>
    </recommendedName>
</protein>
<keyword evidence="5 6" id="KW-0411">Iron-sulfur</keyword>
<dbReference type="PANTHER" id="PTHR43687">
    <property type="entry name" value="ADENYLYLSULFATE REDUCTASE, BETA SUBUNIT"/>
    <property type="match status" value="1"/>
</dbReference>
<feature type="binding site" evidence="6">
    <location>
        <position position="75"/>
    </location>
    <ligand>
        <name>[4Fe-4S] cluster</name>
        <dbReference type="ChEBI" id="CHEBI:49883"/>
        <label>2</label>
    </ligand>
</feature>
<proteinExistence type="inferred from homology"/>
<evidence type="ECO:0000313" key="9">
    <source>
        <dbReference type="Proteomes" id="UP000199468"/>
    </source>
</evidence>
<dbReference type="NCBIfam" id="TIGR00402">
    <property type="entry name" value="napF"/>
    <property type="match status" value="1"/>
</dbReference>
<dbReference type="Pfam" id="PF13187">
    <property type="entry name" value="Fer4_9"/>
    <property type="match status" value="1"/>
</dbReference>
<feature type="domain" description="4Fe-4S ferredoxin-type" evidence="7">
    <location>
        <begin position="63"/>
        <end position="93"/>
    </location>
</feature>
<feature type="binding site" evidence="6">
    <location>
        <position position="82"/>
    </location>
    <ligand>
        <name>[4Fe-4S] cluster</name>
        <dbReference type="ChEBI" id="CHEBI:49883"/>
        <label>2</label>
    </ligand>
</feature>